<name>A0A4X2JWW9_VOMUR</name>
<sequence>MLSSAHFLQFLAVVFILPHLAQSFSSEDNEEEEEEREKTPPPKNHLCDYDRCRHLQVPCEELQGPNGTACLCPALSSSHKPPEPPRLGEVHIWAEQGRAVVHWCAPSSPVDEYWLELWEGAWLGPMEYWGEGRRETPPWSCARVGASRELTGCAHHCCHCA</sequence>
<accession>A0A4X2JWW9</accession>
<feature type="chain" id="PRO_5021224585" evidence="1">
    <location>
        <begin position="24"/>
        <end position="161"/>
    </location>
</feature>
<evidence type="ECO:0000313" key="2">
    <source>
        <dbReference type="Ensembl" id="ENSVURP00010002426.1"/>
    </source>
</evidence>
<evidence type="ECO:0000256" key="1">
    <source>
        <dbReference type="SAM" id="SignalP"/>
    </source>
</evidence>
<dbReference type="STRING" id="29139.ENSVURP00010002426"/>
<dbReference type="GeneTree" id="ENSGT00940000162696"/>
<reference evidence="2" key="2">
    <citation type="submission" date="2025-08" db="UniProtKB">
        <authorList>
            <consortium name="Ensembl"/>
        </authorList>
    </citation>
    <scope>IDENTIFICATION</scope>
</reference>
<proteinExistence type="predicted"/>
<reference evidence="3" key="1">
    <citation type="submission" date="2018-12" db="EMBL/GenBank/DDBJ databases">
        <authorList>
            <person name="Yazar S."/>
        </authorList>
    </citation>
    <scope>NUCLEOTIDE SEQUENCE [LARGE SCALE GENOMIC DNA]</scope>
</reference>
<keyword evidence="1" id="KW-0732">Signal</keyword>
<dbReference type="Ensembl" id="ENSVURT00010002761.1">
    <property type="protein sequence ID" value="ENSVURP00010002426.1"/>
    <property type="gene ID" value="ENSVURG00010001988.1"/>
</dbReference>
<evidence type="ECO:0000313" key="3">
    <source>
        <dbReference type="Proteomes" id="UP000314987"/>
    </source>
</evidence>
<feature type="signal peptide" evidence="1">
    <location>
        <begin position="1"/>
        <end position="23"/>
    </location>
</feature>
<reference evidence="2" key="3">
    <citation type="submission" date="2025-09" db="UniProtKB">
        <authorList>
            <consortium name="Ensembl"/>
        </authorList>
    </citation>
    <scope>IDENTIFICATION</scope>
</reference>
<keyword evidence="3" id="KW-1185">Reference proteome</keyword>
<organism evidence="2 3">
    <name type="scientific">Vombatus ursinus</name>
    <name type="common">Common wombat</name>
    <dbReference type="NCBI Taxonomy" id="29139"/>
    <lineage>
        <taxon>Eukaryota</taxon>
        <taxon>Metazoa</taxon>
        <taxon>Chordata</taxon>
        <taxon>Craniata</taxon>
        <taxon>Vertebrata</taxon>
        <taxon>Euteleostomi</taxon>
        <taxon>Mammalia</taxon>
        <taxon>Metatheria</taxon>
        <taxon>Diprotodontia</taxon>
        <taxon>Vombatidae</taxon>
        <taxon>Vombatus</taxon>
    </lineage>
</organism>
<dbReference type="AlphaFoldDB" id="A0A4X2JWW9"/>
<dbReference type="Proteomes" id="UP000314987">
    <property type="component" value="Unassembled WGS sequence"/>
</dbReference>
<protein>
    <submittedName>
        <fullName evidence="2">Uncharacterized protein</fullName>
    </submittedName>
</protein>